<dbReference type="NCBIfam" id="TIGR01035">
    <property type="entry name" value="hemA"/>
    <property type="match status" value="1"/>
</dbReference>
<dbReference type="EMBL" id="CAJPEV010007993">
    <property type="protein sequence ID" value="CAG0905067.1"/>
    <property type="molecule type" value="Genomic_DNA"/>
</dbReference>
<dbReference type="FunFam" id="3.30.160.20:FF:000004">
    <property type="entry name" value="Peptide chain release factor 1"/>
    <property type="match status" value="1"/>
</dbReference>
<evidence type="ECO:0000256" key="15">
    <source>
        <dbReference type="ARBA" id="ARBA00047464"/>
    </source>
</evidence>
<keyword evidence="13" id="KW-0456">Lyase</keyword>
<evidence type="ECO:0000256" key="2">
    <source>
        <dbReference type="ARBA" id="ARBA00005059"/>
    </source>
</evidence>
<dbReference type="InterPro" id="IPR000343">
    <property type="entry name" value="4pyrrol_synth_GluRdtase"/>
</dbReference>
<dbReference type="AlphaFoldDB" id="A0A7R9AHK2"/>
<dbReference type="InterPro" id="IPR000352">
    <property type="entry name" value="Pep_chain_release_fac_I"/>
</dbReference>
<evidence type="ECO:0000256" key="7">
    <source>
        <dbReference type="ARBA" id="ARBA00022481"/>
    </source>
</evidence>
<dbReference type="InterPro" id="IPR036343">
    <property type="entry name" value="GluRdtase_N_sf"/>
</dbReference>
<evidence type="ECO:0000256" key="6">
    <source>
        <dbReference type="ARBA" id="ARBA00012970"/>
    </source>
</evidence>
<dbReference type="InterPro" id="IPR004373">
    <property type="entry name" value="RF-1"/>
</dbReference>
<protein>
    <recommendedName>
        <fullName evidence="6">glutamyl-tRNA reductase</fullName>
        <ecNumber evidence="6">1.2.1.70</ecNumber>
    </recommendedName>
</protein>
<gene>
    <name evidence="17" type="ORF">DSTB1V02_LOCUS13889</name>
</gene>
<dbReference type="InterPro" id="IPR042188">
    <property type="entry name" value="MmgE/PrpD_sf_2"/>
</dbReference>
<dbReference type="NCBIfam" id="NF006943">
    <property type="entry name" value="PRK09425.1"/>
    <property type="match status" value="1"/>
</dbReference>
<dbReference type="Gene3D" id="3.30.1330.120">
    <property type="entry name" value="2-methylcitrate dehydratase PrpD"/>
    <property type="match status" value="1"/>
</dbReference>
<dbReference type="GO" id="GO:0005739">
    <property type="term" value="C:mitochondrion"/>
    <property type="evidence" value="ECO:0007669"/>
    <property type="project" value="GOC"/>
</dbReference>
<keyword evidence="18" id="KW-1185">Reference proteome</keyword>
<dbReference type="GO" id="GO:0070126">
    <property type="term" value="P:mitochondrial translational termination"/>
    <property type="evidence" value="ECO:0007669"/>
    <property type="project" value="UniProtKB-ARBA"/>
</dbReference>
<accession>A0A7R9AHK2</accession>
<evidence type="ECO:0000256" key="10">
    <source>
        <dbReference type="ARBA" id="ARBA00022857"/>
    </source>
</evidence>
<keyword evidence="12" id="KW-0560">Oxidoreductase</keyword>
<organism evidence="17">
    <name type="scientific">Darwinula stevensoni</name>
    <dbReference type="NCBI Taxonomy" id="69355"/>
    <lineage>
        <taxon>Eukaryota</taxon>
        <taxon>Metazoa</taxon>
        <taxon>Ecdysozoa</taxon>
        <taxon>Arthropoda</taxon>
        <taxon>Crustacea</taxon>
        <taxon>Oligostraca</taxon>
        <taxon>Ostracoda</taxon>
        <taxon>Podocopa</taxon>
        <taxon>Podocopida</taxon>
        <taxon>Darwinulocopina</taxon>
        <taxon>Darwinuloidea</taxon>
        <taxon>Darwinulidae</taxon>
        <taxon>Darwinula</taxon>
    </lineage>
</organism>
<dbReference type="Gene3D" id="3.40.50.720">
    <property type="entry name" value="NAD(P)-binding Rossmann-like Domain"/>
    <property type="match status" value="1"/>
</dbReference>
<dbReference type="Gene3D" id="3.30.160.20">
    <property type="match status" value="1"/>
</dbReference>
<dbReference type="InterPro" id="IPR006151">
    <property type="entry name" value="Shikm_DH/Glu-tRNA_Rdtase"/>
</dbReference>
<dbReference type="GO" id="GO:0006099">
    <property type="term" value="P:tricarboxylic acid cycle"/>
    <property type="evidence" value="ECO:0007669"/>
    <property type="project" value="UniProtKB-KW"/>
</dbReference>
<dbReference type="InterPro" id="IPR045853">
    <property type="entry name" value="Pep_chain_release_fac_I_sf"/>
</dbReference>
<dbReference type="CDD" id="cd05213">
    <property type="entry name" value="NAD_bind_Glutamyl_tRNA_reduct"/>
    <property type="match status" value="1"/>
</dbReference>
<keyword evidence="9" id="KW-0816">Tricarboxylic acid cycle</keyword>
<dbReference type="InterPro" id="IPR042183">
    <property type="entry name" value="MmgE/PrpD_sf_1"/>
</dbReference>
<evidence type="ECO:0000313" key="18">
    <source>
        <dbReference type="Proteomes" id="UP000677054"/>
    </source>
</evidence>
<dbReference type="GO" id="GO:0005829">
    <property type="term" value="C:cytosol"/>
    <property type="evidence" value="ECO:0007669"/>
    <property type="project" value="UniProtKB-ARBA"/>
</dbReference>
<dbReference type="OrthoDB" id="10055203at2759"/>
<evidence type="ECO:0000256" key="3">
    <source>
        <dbReference type="ARBA" id="ARBA00005916"/>
    </source>
</evidence>
<evidence type="ECO:0000313" key="17">
    <source>
        <dbReference type="EMBL" id="CAD7254143.1"/>
    </source>
</evidence>
<keyword evidence="10" id="KW-0521">NADP</keyword>
<dbReference type="InterPro" id="IPR005139">
    <property type="entry name" value="PCRF"/>
</dbReference>
<dbReference type="InterPro" id="IPR036291">
    <property type="entry name" value="NAD(P)-bd_dom_sf"/>
</dbReference>
<comment type="catalytic activity">
    <reaction evidence="15">
        <text>(S)-4-amino-5-oxopentanoate + tRNA(Glu) + NADP(+) = L-glutamyl-tRNA(Glu) + NADPH + H(+)</text>
        <dbReference type="Rhea" id="RHEA:12344"/>
        <dbReference type="Rhea" id="RHEA-COMP:9663"/>
        <dbReference type="Rhea" id="RHEA-COMP:9680"/>
        <dbReference type="ChEBI" id="CHEBI:15378"/>
        <dbReference type="ChEBI" id="CHEBI:57501"/>
        <dbReference type="ChEBI" id="CHEBI:57783"/>
        <dbReference type="ChEBI" id="CHEBI:58349"/>
        <dbReference type="ChEBI" id="CHEBI:78442"/>
        <dbReference type="ChEBI" id="CHEBI:78520"/>
        <dbReference type="EC" id="1.2.1.70"/>
    </reaction>
</comment>
<dbReference type="HAMAP" id="MF_00093">
    <property type="entry name" value="Rel_fac_1"/>
    <property type="match status" value="1"/>
</dbReference>
<dbReference type="GO" id="GO:0047547">
    <property type="term" value="F:2-methylcitrate dehydratase activity"/>
    <property type="evidence" value="ECO:0007669"/>
    <property type="project" value="InterPro"/>
</dbReference>
<dbReference type="FunFam" id="3.40.50.720:FF:000031">
    <property type="entry name" value="Glutamyl-tRNA reductase"/>
    <property type="match status" value="1"/>
</dbReference>
<evidence type="ECO:0000256" key="4">
    <source>
        <dbReference type="ARBA" id="ARBA00006174"/>
    </source>
</evidence>
<dbReference type="NCBIfam" id="TIGR00019">
    <property type="entry name" value="prfA"/>
    <property type="match status" value="1"/>
</dbReference>
<reference evidence="17" key="1">
    <citation type="submission" date="2020-11" db="EMBL/GenBank/DDBJ databases">
        <authorList>
            <person name="Tran Van P."/>
        </authorList>
    </citation>
    <scope>NUCLEOTIDE SEQUENCE</scope>
</reference>
<dbReference type="GO" id="GO:0016149">
    <property type="term" value="F:translation release factor activity, codon specific"/>
    <property type="evidence" value="ECO:0007669"/>
    <property type="project" value="InterPro"/>
</dbReference>
<dbReference type="GO" id="GO:0006783">
    <property type="term" value="P:heme biosynthetic process"/>
    <property type="evidence" value="ECO:0007669"/>
    <property type="project" value="UniProtKB-ARBA"/>
</dbReference>
<evidence type="ECO:0000256" key="9">
    <source>
        <dbReference type="ARBA" id="ARBA00022532"/>
    </source>
</evidence>
<comment type="subcellular location">
    <subcellularLocation>
        <location evidence="1">Cytoplasm</location>
    </subcellularLocation>
</comment>
<comment type="pathway">
    <text evidence="2">Porphyrin-containing compound metabolism; protoporphyrin-IX biosynthesis; 5-aminolevulinate from L-glutamyl-tRNA(Glu): step 1/2.</text>
</comment>
<dbReference type="GO" id="GO:0019679">
    <property type="term" value="P:propionate metabolic process, methylcitrate cycle"/>
    <property type="evidence" value="ECO:0007669"/>
    <property type="project" value="InterPro"/>
</dbReference>
<dbReference type="PANTHER" id="PTHR16943:SF8">
    <property type="entry name" value="2-METHYLCITRATE DEHYDRATASE"/>
    <property type="match status" value="1"/>
</dbReference>
<feature type="non-terminal residue" evidence="17">
    <location>
        <position position="1116"/>
    </location>
</feature>
<dbReference type="SUPFAM" id="SSF103378">
    <property type="entry name" value="2-methylcitrate dehydratase PrpD"/>
    <property type="match status" value="1"/>
</dbReference>
<comment type="similarity">
    <text evidence="5">Belongs to the prokaryotic/mitochondrial release factor family.</text>
</comment>
<dbReference type="HAMAP" id="MF_00087">
    <property type="entry name" value="Glu_tRNA_reductase"/>
    <property type="match status" value="1"/>
</dbReference>
<evidence type="ECO:0000256" key="1">
    <source>
        <dbReference type="ARBA" id="ARBA00004496"/>
    </source>
</evidence>
<dbReference type="InterPro" id="IPR045337">
    <property type="entry name" value="MmgE_PrpD_C"/>
</dbReference>
<dbReference type="NCBIfam" id="TIGR02330">
    <property type="entry name" value="prpD"/>
    <property type="match status" value="1"/>
</dbReference>
<dbReference type="Gene3D" id="6.10.140.1950">
    <property type="match status" value="1"/>
</dbReference>
<keyword evidence="11" id="KW-0648">Protein biosynthesis</keyword>
<dbReference type="Gene3D" id="3.30.70.1660">
    <property type="match status" value="1"/>
</dbReference>
<keyword evidence="7" id="KW-0488">Methylation</keyword>
<dbReference type="Pfam" id="PF03462">
    <property type="entry name" value="PCRF"/>
    <property type="match status" value="1"/>
</dbReference>
<dbReference type="PANTHER" id="PTHR16943">
    <property type="entry name" value="2-METHYLCITRATE DEHYDRATASE-RELATED"/>
    <property type="match status" value="1"/>
</dbReference>
<dbReference type="FunFam" id="3.30.460.30:FF:000001">
    <property type="entry name" value="Glutamyl-tRNA reductase"/>
    <property type="match status" value="1"/>
</dbReference>
<keyword evidence="8" id="KW-0963">Cytoplasm</keyword>
<dbReference type="SUPFAM" id="SSF51735">
    <property type="entry name" value="NAD(P)-binding Rossmann-fold domains"/>
    <property type="match status" value="1"/>
</dbReference>
<proteinExistence type="inferred from homology"/>
<dbReference type="InterPro" id="IPR036148">
    <property type="entry name" value="MmgE/PrpD_sf"/>
</dbReference>
<dbReference type="InterPro" id="IPR012705">
    <property type="entry name" value="2Me_IsoCit_deHydtase_PrpD"/>
</dbReference>
<name>A0A7R9AHK2_9CRUS</name>
<dbReference type="Pfam" id="PF19305">
    <property type="entry name" value="MmgE_PrpD_C"/>
    <property type="match status" value="1"/>
</dbReference>
<dbReference type="FunFam" id="3.30.1330.120:FF:000001">
    <property type="entry name" value="2-methylcitrate dehydratase"/>
    <property type="match status" value="1"/>
</dbReference>
<evidence type="ECO:0000256" key="12">
    <source>
        <dbReference type="ARBA" id="ARBA00023002"/>
    </source>
</evidence>
<dbReference type="Gene3D" id="3.30.460.30">
    <property type="entry name" value="Glutamyl-tRNA reductase, N-terminal domain"/>
    <property type="match status" value="1"/>
</dbReference>
<evidence type="ECO:0000256" key="8">
    <source>
        <dbReference type="ARBA" id="ARBA00022490"/>
    </source>
</evidence>
<dbReference type="Pfam" id="PF00472">
    <property type="entry name" value="RF-1"/>
    <property type="match status" value="1"/>
</dbReference>
<comment type="similarity">
    <text evidence="4">Belongs to the PrpD family.</text>
</comment>
<dbReference type="GO" id="GO:0008883">
    <property type="term" value="F:glutamyl-tRNA reductase activity"/>
    <property type="evidence" value="ECO:0007669"/>
    <property type="project" value="UniProtKB-EC"/>
</dbReference>
<dbReference type="PROSITE" id="PS00745">
    <property type="entry name" value="RF_PROK_I"/>
    <property type="match status" value="1"/>
</dbReference>
<dbReference type="NCBIfam" id="NF001859">
    <property type="entry name" value="PRK00591.1"/>
    <property type="match status" value="1"/>
</dbReference>
<keyword evidence="14" id="KW-0627">Porphyrin biosynthesis</keyword>
<dbReference type="GO" id="GO:0050661">
    <property type="term" value="F:NADP binding"/>
    <property type="evidence" value="ECO:0007669"/>
    <property type="project" value="InterPro"/>
</dbReference>
<dbReference type="Gene3D" id="1.10.4100.10">
    <property type="entry name" value="2-methylcitrate dehydratase PrpD"/>
    <property type="match status" value="1"/>
</dbReference>
<dbReference type="InterPro" id="IPR005656">
    <property type="entry name" value="MmgE_PrpD"/>
</dbReference>
<dbReference type="SUPFAM" id="SSF75620">
    <property type="entry name" value="Release factor"/>
    <property type="match status" value="1"/>
</dbReference>
<dbReference type="Pfam" id="PF03972">
    <property type="entry name" value="MmgE_PrpD_N"/>
    <property type="match status" value="1"/>
</dbReference>
<dbReference type="Pfam" id="PF05201">
    <property type="entry name" value="GlutR_N"/>
    <property type="match status" value="1"/>
</dbReference>
<dbReference type="Pfam" id="PF01488">
    <property type="entry name" value="Shikimate_DH"/>
    <property type="match status" value="1"/>
</dbReference>
<dbReference type="GO" id="GO:0051537">
    <property type="term" value="F:2 iron, 2 sulfur cluster binding"/>
    <property type="evidence" value="ECO:0007669"/>
    <property type="project" value="InterPro"/>
</dbReference>
<dbReference type="InterPro" id="IPR015895">
    <property type="entry name" value="4pyrrol_synth_GluRdtase_N"/>
</dbReference>
<dbReference type="EC" id="1.2.1.70" evidence="6"/>
<dbReference type="Proteomes" id="UP000677054">
    <property type="component" value="Unassembled WGS sequence"/>
</dbReference>
<dbReference type="FunFam" id="3.30.70.1660:FF:000004">
    <property type="entry name" value="Peptide chain release factor 1"/>
    <property type="match status" value="1"/>
</dbReference>
<dbReference type="SUPFAM" id="SSF69742">
    <property type="entry name" value="Glutamyl tRNA-reductase catalytic, N-terminal domain"/>
    <property type="match status" value="1"/>
</dbReference>
<dbReference type="InterPro" id="IPR045336">
    <property type="entry name" value="MmgE_PrpD_N"/>
</dbReference>
<evidence type="ECO:0000256" key="11">
    <source>
        <dbReference type="ARBA" id="ARBA00022917"/>
    </source>
</evidence>
<evidence type="ECO:0000256" key="14">
    <source>
        <dbReference type="ARBA" id="ARBA00023244"/>
    </source>
</evidence>
<evidence type="ECO:0000256" key="5">
    <source>
        <dbReference type="ARBA" id="ARBA00010835"/>
    </source>
</evidence>
<feature type="domain" description="Prokaryotic-type class I peptide chain release factors" evidence="16">
    <location>
        <begin position="557"/>
        <end position="573"/>
    </location>
</feature>
<evidence type="ECO:0000259" key="16">
    <source>
        <dbReference type="PROSITE" id="PS00745"/>
    </source>
</evidence>
<dbReference type="EMBL" id="LR907510">
    <property type="protein sequence ID" value="CAD7254143.1"/>
    <property type="molecule type" value="Genomic_DNA"/>
</dbReference>
<evidence type="ECO:0000256" key="13">
    <source>
        <dbReference type="ARBA" id="ARBA00023239"/>
    </source>
</evidence>
<sequence>MLGVGLAHPQSVECVILSTCNRTELYVASPVTNVTQVATQFLAHYAQLSSAEVESYLYSYQNHLAAQHLFQVASGMESMVLGETQISGQIKEALFDAEKMGTVSTHLQQLFQRSFRAAKEVRSSTLIGSQVVSMPSMVARLSNKIFGDMQEVSLLFVGAGEMIEHCANYLVPLKPKTIYVANRSRNNAQLLVENWAPSLQVTLVSLEAIAQVLPMVDLVVSSTAADATLISYAMVEAALKRRQFKPMMFVDLAVPRDVDEQVRRLNDVYLYTVDDLGSLIQGNLESRTKALAGAREINWAEPMLMSAKPSKLCMKISTDVPYFIGGIFIMKSSMRSKLAQLQTRLTEVNSLLAREDATADLDQFRKLGREHAELTPVVALYEAYCQAENDLETALEMANDDQLYEFAQEEIVFVKTRMEQITLDLQKELLPKDPNDDKNVILEIRAGTGGDESALFAGDLLRMYMRYAERLRWQVEYMSESGSDLGGYKEVIIRIAGLGAYSRLKFESGGHRVQRVPETETQGRVHTSACTVAVMPEADELDDIQINSDDLRVDVFRASGAGGQHVNKTESAVRLTHLPTGIVVECQDERSQHKNKDRAMKVLATRLKDKQIREQQASQAATRKSLIGSGDRSERIRTYNFPQGRMTDHRINLTLYKLDFIMDGDLDELLTALSSEHQAEMTVLRQILECTKLLGSVVPGVVVVNGARVPGTSFVLDPIQAAFNLSTMIRWLDYNDTWLAEEWGHPSDNIGGILSVADWLSRQALASGKKPLTMKVVLTAMIKAYEIQGCIALENAFNQVGLDHVVLVKVATTAVVAQLLGLTRDEMINAVSLAWIDGHALRIYRQAPNTGSRQSWAAGDAASRAVRLAFIAKTGEMGYPSALTAKDWGFYDALFKGKPLLFQRPYGSYVLENILFKVSYPSEFHAQTAVEAALILHEQLKKSGKTSDQIKRVTIRTHDAVLRIIDKKGPLNNRSDRGHCIQYLVAIPLIFGRLSSTDFEDSVASDPRIDRLRSKMRCIEDKLFTADYHDPKKRSIANALTVELDDGSVLKEVVVEFPLGHIRRRKEGMPKLLEKFKHHLSHRFSEKQQGLILKASLDQAKFEAMPVNEYVDLLVL</sequence>
<dbReference type="FunFam" id="3.30.70.1660:FF:000002">
    <property type="entry name" value="Peptide chain release factor 1"/>
    <property type="match status" value="1"/>
</dbReference>
<dbReference type="SMART" id="SM00937">
    <property type="entry name" value="PCRF"/>
    <property type="match status" value="1"/>
</dbReference>
<comment type="similarity">
    <text evidence="3">Belongs to the glutamyl-tRNA reductase family.</text>
</comment>